<protein>
    <submittedName>
        <fullName evidence="3">HTH-type transcriptional regulator / antitoxin HipB</fullName>
    </submittedName>
</protein>
<proteinExistence type="predicted"/>
<dbReference type="CDD" id="cd00093">
    <property type="entry name" value="HTH_XRE"/>
    <property type="match status" value="1"/>
</dbReference>
<keyword evidence="4" id="KW-1185">Reference proteome</keyword>
<feature type="region of interest" description="Disordered" evidence="1">
    <location>
        <begin position="72"/>
        <end position="149"/>
    </location>
</feature>
<dbReference type="InterPro" id="IPR001387">
    <property type="entry name" value="Cro/C1-type_HTH"/>
</dbReference>
<reference evidence="4" key="1">
    <citation type="submission" date="2016-10" db="EMBL/GenBank/DDBJ databases">
        <authorList>
            <person name="Varghese N."/>
            <person name="Submissions S."/>
        </authorList>
    </citation>
    <scope>NUCLEOTIDE SEQUENCE [LARGE SCALE GENOMIC DNA]</scope>
    <source>
        <strain evidence="4">DSM 7481</strain>
    </source>
</reference>
<dbReference type="Gene3D" id="1.10.260.40">
    <property type="entry name" value="lambda repressor-like DNA-binding domains"/>
    <property type="match status" value="1"/>
</dbReference>
<dbReference type="OrthoDB" id="8757559at2"/>
<organism evidence="3 4">
    <name type="scientific">Paracidovorax konjaci</name>
    <dbReference type="NCBI Taxonomy" id="32040"/>
    <lineage>
        <taxon>Bacteria</taxon>
        <taxon>Pseudomonadati</taxon>
        <taxon>Pseudomonadota</taxon>
        <taxon>Betaproteobacteria</taxon>
        <taxon>Burkholderiales</taxon>
        <taxon>Comamonadaceae</taxon>
        <taxon>Paracidovorax</taxon>
    </lineage>
</organism>
<sequence length="149" mass="15567">MDFPIHLSGQLREHLRALRKARGLTQAALGQLLGVGQARIAEIEGNPGAVSVEQLMKVLSALQVGMVLRDAGPEASAADRPGTEAAAAAGRSVPLSAYGRRPAPEKAVASRSGAQTPSEVRTVREPDPAADAAPRSARNYVIPSKRGSW</sequence>
<evidence type="ECO:0000259" key="2">
    <source>
        <dbReference type="PROSITE" id="PS50943"/>
    </source>
</evidence>
<dbReference type="STRING" id="32040.SAMN04489710_106186"/>
<evidence type="ECO:0000256" key="1">
    <source>
        <dbReference type="SAM" id="MobiDB-lite"/>
    </source>
</evidence>
<dbReference type="RefSeq" id="WP_092952213.1">
    <property type="nucleotide sequence ID" value="NZ_FOMQ01000006.1"/>
</dbReference>
<name>A0A1I1VBQ9_9BURK</name>
<feature type="domain" description="HTH cro/C1-type" evidence="2">
    <location>
        <begin position="15"/>
        <end position="69"/>
    </location>
</feature>
<dbReference type="Proteomes" id="UP000199517">
    <property type="component" value="Unassembled WGS sequence"/>
</dbReference>
<gene>
    <name evidence="3" type="ORF">SAMN04489710_106186</name>
</gene>
<dbReference type="PROSITE" id="PS50943">
    <property type="entry name" value="HTH_CROC1"/>
    <property type="match status" value="1"/>
</dbReference>
<dbReference type="Pfam" id="PF01381">
    <property type="entry name" value="HTH_3"/>
    <property type="match status" value="1"/>
</dbReference>
<evidence type="ECO:0000313" key="4">
    <source>
        <dbReference type="Proteomes" id="UP000199517"/>
    </source>
</evidence>
<dbReference type="SMART" id="SM00530">
    <property type="entry name" value="HTH_XRE"/>
    <property type="match status" value="1"/>
</dbReference>
<dbReference type="AlphaFoldDB" id="A0A1I1VBQ9"/>
<accession>A0A1I1VBQ9</accession>
<dbReference type="GO" id="GO:0003677">
    <property type="term" value="F:DNA binding"/>
    <property type="evidence" value="ECO:0007669"/>
    <property type="project" value="InterPro"/>
</dbReference>
<dbReference type="InterPro" id="IPR010982">
    <property type="entry name" value="Lambda_DNA-bd_dom_sf"/>
</dbReference>
<evidence type="ECO:0000313" key="3">
    <source>
        <dbReference type="EMBL" id="SFD80319.1"/>
    </source>
</evidence>
<dbReference type="EMBL" id="FOMQ01000006">
    <property type="protein sequence ID" value="SFD80319.1"/>
    <property type="molecule type" value="Genomic_DNA"/>
</dbReference>
<dbReference type="SUPFAM" id="SSF47413">
    <property type="entry name" value="lambda repressor-like DNA-binding domains"/>
    <property type="match status" value="1"/>
</dbReference>